<dbReference type="OrthoDB" id="9780180at2"/>
<protein>
    <submittedName>
        <fullName evidence="2">TRAP transporter substrate-binding protein</fullName>
    </submittedName>
</protein>
<evidence type="ECO:0000256" key="1">
    <source>
        <dbReference type="SAM" id="SignalP"/>
    </source>
</evidence>
<dbReference type="Gene3D" id="3.40.190.10">
    <property type="entry name" value="Periplasmic binding protein-like II"/>
    <property type="match status" value="2"/>
</dbReference>
<keyword evidence="1" id="KW-0732">Signal</keyword>
<gene>
    <name evidence="2" type="ORF">C0099_05515</name>
</gene>
<dbReference type="NCBIfam" id="TIGR02122">
    <property type="entry name" value="TRAP_TAXI"/>
    <property type="match status" value="1"/>
</dbReference>
<sequence>MLKKTTSWAASALLAFTLGAPLHASEKPFNLDIPEQTIAAGSTGGSWYIISTALFDLYKDHIGGLRYNIVPGGGVANPISVQSKKVGIAMGYTTTLHAAYSGAAPYETPMTDLRAVANLNMTNVLHPFFLAEVPADSLKELGEKQLRLRIDTGTRGTGGELAASRALTAHGAGYGDIRGWGGAVSHSAYSEAMDRMKDGHIDAFVNDDIIRNPTFVDLTLARDVKLLPLSQTTIDELADKYGYSPTIIPAGSYRNQDEDIPTISQHNVVFAHKDTPEELVYAMVKLMFENKARLVEAHPLFRDLDVQKGAQGFPIPLHPGAERYFREVGTLN</sequence>
<feature type="signal peptide" evidence="1">
    <location>
        <begin position="1"/>
        <end position="24"/>
    </location>
</feature>
<proteinExistence type="predicted"/>
<evidence type="ECO:0000313" key="3">
    <source>
        <dbReference type="Proteomes" id="UP000242205"/>
    </source>
</evidence>
<dbReference type="PANTHER" id="PTHR42941">
    <property type="entry name" value="SLL1037 PROTEIN"/>
    <property type="match status" value="1"/>
</dbReference>
<keyword evidence="3" id="KW-1185">Reference proteome</keyword>
<dbReference type="CDD" id="cd13520">
    <property type="entry name" value="PBP2_TAXI_TRAP"/>
    <property type="match status" value="1"/>
</dbReference>
<name>A0A2I6S5A9_9RHOO</name>
<dbReference type="InterPro" id="IPR011852">
    <property type="entry name" value="TRAP_TAXI"/>
</dbReference>
<dbReference type="AlphaFoldDB" id="A0A2I6S5A9"/>
<dbReference type="KEGG" id="atw:C0099_05515"/>
<organism evidence="2 3">
    <name type="scientific">Pseudazoarcus pumilus</name>
    <dbReference type="NCBI Taxonomy" id="2067960"/>
    <lineage>
        <taxon>Bacteria</taxon>
        <taxon>Pseudomonadati</taxon>
        <taxon>Pseudomonadota</taxon>
        <taxon>Betaproteobacteria</taxon>
        <taxon>Rhodocyclales</taxon>
        <taxon>Zoogloeaceae</taxon>
        <taxon>Pseudazoarcus</taxon>
    </lineage>
</organism>
<accession>A0A2I6S5A9</accession>
<dbReference type="Proteomes" id="UP000242205">
    <property type="component" value="Chromosome"/>
</dbReference>
<dbReference type="RefSeq" id="WP_102246516.1">
    <property type="nucleotide sequence ID" value="NZ_CP025682.1"/>
</dbReference>
<dbReference type="PANTHER" id="PTHR42941:SF1">
    <property type="entry name" value="SLL1037 PROTEIN"/>
    <property type="match status" value="1"/>
</dbReference>
<feature type="chain" id="PRO_5014397235" evidence="1">
    <location>
        <begin position="25"/>
        <end position="332"/>
    </location>
</feature>
<dbReference type="Pfam" id="PF16868">
    <property type="entry name" value="NMT1_3"/>
    <property type="match status" value="1"/>
</dbReference>
<dbReference type="SUPFAM" id="SSF53850">
    <property type="entry name" value="Periplasmic binding protein-like II"/>
    <property type="match status" value="1"/>
</dbReference>
<dbReference type="EMBL" id="CP025682">
    <property type="protein sequence ID" value="AUN94446.1"/>
    <property type="molecule type" value="Genomic_DNA"/>
</dbReference>
<evidence type="ECO:0000313" key="2">
    <source>
        <dbReference type="EMBL" id="AUN94446.1"/>
    </source>
</evidence>
<reference evidence="2 3" key="1">
    <citation type="submission" date="2018-01" db="EMBL/GenBank/DDBJ databases">
        <authorList>
            <person name="Fu G.-Y."/>
        </authorList>
    </citation>
    <scope>NUCLEOTIDE SEQUENCE [LARGE SCALE GENOMIC DNA]</scope>
    <source>
        <strain evidence="2 3">SY39</strain>
    </source>
</reference>